<comment type="subcellular location">
    <subcellularLocation>
        <location evidence="4">Endoplasmic reticulum membrane</location>
        <topology evidence="4">Peripheral membrane protein</topology>
    </subcellularLocation>
    <subcellularLocation>
        <location evidence="3">Microsome membrane</location>
        <topology evidence="3">Peripheral membrane protein</topology>
    </subcellularLocation>
</comment>
<evidence type="ECO:0008006" key="17">
    <source>
        <dbReference type="Google" id="ProtNLM"/>
    </source>
</evidence>
<dbReference type="Pfam" id="PF00067">
    <property type="entry name" value="p450"/>
    <property type="match status" value="2"/>
</dbReference>
<evidence type="ECO:0000256" key="11">
    <source>
        <dbReference type="ARBA" id="ARBA00023004"/>
    </source>
</evidence>
<evidence type="ECO:0000256" key="13">
    <source>
        <dbReference type="ARBA" id="ARBA00023136"/>
    </source>
</evidence>
<evidence type="ECO:0000256" key="6">
    <source>
        <dbReference type="ARBA" id="ARBA00022617"/>
    </source>
</evidence>
<evidence type="ECO:0000256" key="7">
    <source>
        <dbReference type="ARBA" id="ARBA00022723"/>
    </source>
</evidence>
<dbReference type="InterPro" id="IPR050196">
    <property type="entry name" value="Cytochrome_P450_Monoox"/>
</dbReference>
<keyword evidence="10" id="KW-0560">Oxidoreductase</keyword>
<dbReference type="Proteomes" id="UP000719412">
    <property type="component" value="Unassembled WGS sequence"/>
</dbReference>
<evidence type="ECO:0000313" key="16">
    <source>
        <dbReference type="Proteomes" id="UP000719412"/>
    </source>
</evidence>
<reference evidence="15" key="2">
    <citation type="submission" date="2021-08" db="EMBL/GenBank/DDBJ databases">
        <authorList>
            <person name="Eriksson T."/>
        </authorList>
    </citation>
    <scope>NUCLEOTIDE SEQUENCE</scope>
    <source>
        <strain evidence="15">Stoneville</strain>
        <tissue evidence="15">Whole head</tissue>
    </source>
</reference>
<keyword evidence="8" id="KW-0256">Endoplasmic reticulum</keyword>
<dbReference type="InterPro" id="IPR002401">
    <property type="entry name" value="Cyt_P450_E_grp-I"/>
</dbReference>
<dbReference type="PRINTS" id="PR00463">
    <property type="entry name" value="EP450I"/>
</dbReference>
<keyword evidence="6 14" id="KW-0349">Heme</keyword>
<dbReference type="CDD" id="cd20628">
    <property type="entry name" value="CYP4"/>
    <property type="match status" value="1"/>
</dbReference>
<dbReference type="GO" id="GO:0016705">
    <property type="term" value="F:oxidoreductase activity, acting on paired donors, with incorporation or reduction of molecular oxygen"/>
    <property type="evidence" value="ECO:0007669"/>
    <property type="project" value="InterPro"/>
</dbReference>
<protein>
    <recommendedName>
        <fullName evidence="17">Cytochrome P450 monooxygenase</fullName>
    </recommendedName>
</protein>
<dbReference type="PANTHER" id="PTHR24291:SF187">
    <property type="entry name" value="CYTOCHROME P450 4AE1-RELATED"/>
    <property type="match status" value="1"/>
</dbReference>
<proteinExistence type="inferred from homology"/>
<comment type="function">
    <text evidence="2">May be involved in the metabolism of insect hormones and in the breakdown of synthetic insecticides.</text>
</comment>
<evidence type="ECO:0000256" key="4">
    <source>
        <dbReference type="ARBA" id="ARBA00004406"/>
    </source>
</evidence>
<keyword evidence="16" id="KW-1185">Reference proteome</keyword>
<dbReference type="Gene3D" id="1.10.630.10">
    <property type="entry name" value="Cytochrome P450"/>
    <property type="match status" value="2"/>
</dbReference>
<dbReference type="FunFam" id="1.10.630.10:FF:000035">
    <property type="entry name" value="CYtochrome P450 family"/>
    <property type="match status" value="1"/>
</dbReference>
<dbReference type="InterPro" id="IPR036396">
    <property type="entry name" value="Cyt_P450_sf"/>
</dbReference>
<dbReference type="AlphaFoldDB" id="A0A8J6HED8"/>
<evidence type="ECO:0000256" key="12">
    <source>
        <dbReference type="ARBA" id="ARBA00023033"/>
    </source>
</evidence>
<dbReference type="GO" id="GO:0004497">
    <property type="term" value="F:monooxygenase activity"/>
    <property type="evidence" value="ECO:0007669"/>
    <property type="project" value="UniProtKB-KW"/>
</dbReference>
<evidence type="ECO:0000256" key="5">
    <source>
        <dbReference type="ARBA" id="ARBA00010617"/>
    </source>
</evidence>
<evidence type="ECO:0000313" key="15">
    <source>
        <dbReference type="EMBL" id="KAH0813139.1"/>
    </source>
</evidence>
<name>A0A8J6HED8_TENMO</name>
<reference evidence="15" key="1">
    <citation type="journal article" date="2020" name="J Insects Food Feed">
        <title>The yellow mealworm (Tenebrio molitor) genome: a resource for the emerging insects as food and feed industry.</title>
        <authorList>
            <person name="Eriksson T."/>
            <person name="Andere A."/>
            <person name="Kelstrup H."/>
            <person name="Emery V."/>
            <person name="Picard C."/>
        </authorList>
    </citation>
    <scope>NUCLEOTIDE SEQUENCE</scope>
    <source>
        <strain evidence="15">Stoneville</strain>
        <tissue evidence="15">Whole head</tissue>
    </source>
</reference>
<gene>
    <name evidence="15" type="ORF">GEV33_009653</name>
</gene>
<dbReference type="SUPFAM" id="SSF48264">
    <property type="entry name" value="Cytochrome P450"/>
    <property type="match status" value="2"/>
</dbReference>
<comment type="similarity">
    <text evidence="5">Belongs to the cytochrome P450 family.</text>
</comment>
<keyword evidence="7 14" id="KW-0479">Metal-binding</keyword>
<evidence type="ECO:0000256" key="2">
    <source>
        <dbReference type="ARBA" id="ARBA00003690"/>
    </source>
</evidence>
<keyword evidence="12" id="KW-0503">Monooxygenase</keyword>
<evidence type="ECO:0000256" key="9">
    <source>
        <dbReference type="ARBA" id="ARBA00022848"/>
    </source>
</evidence>
<comment type="cofactor">
    <cofactor evidence="1 14">
        <name>heme</name>
        <dbReference type="ChEBI" id="CHEBI:30413"/>
    </cofactor>
</comment>
<evidence type="ECO:0000256" key="8">
    <source>
        <dbReference type="ARBA" id="ARBA00022824"/>
    </source>
</evidence>
<evidence type="ECO:0000256" key="14">
    <source>
        <dbReference type="PIRSR" id="PIRSR602401-1"/>
    </source>
</evidence>
<evidence type="ECO:0000256" key="10">
    <source>
        <dbReference type="ARBA" id="ARBA00023002"/>
    </source>
</evidence>
<keyword evidence="13" id="KW-0472">Membrane</keyword>
<dbReference type="EMBL" id="JABDTM020025561">
    <property type="protein sequence ID" value="KAH0813139.1"/>
    <property type="molecule type" value="Genomic_DNA"/>
</dbReference>
<dbReference type="InterPro" id="IPR001128">
    <property type="entry name" value="Cyt_P450"/>
</dbReference>
<dbReference type="GO" id="GO:0005789">
    <property type="term" value="C:endoplasmic reticulum membrane"/>
    <property type="evidence" value="ECO:0007669"/>
    <property type="project" value="UniProtKB-SubCell"/>
</dbReference>
<keyword evidence="11 14" id="KW-0408">Iron</keyword>
<evidence type="ECO:0000256" key="1">
    <source>
        <dbReference type="ARBA" id="ARBA00001971"/>
    </source>
</evidence>
<dbReference type="GO" id="GO:0020037">
    <property type="term" value="F:heme binding"/>
    <property type="evidence" value="ECO:0007669"/>
    <property type="project" value="InterPro"/>
</dbReference>
<sequence length="745" mass="85505">MGTKVNAQENSDSEYVRSVKSMCRIGIERTFSLLGMFDLTYPLTKNYYVQKRALKVLHGHTNSMIIKRRRELQNQPTKKPQNDEFGPKTKKAFLDLMLDATVDGRPLTQKEIREEVDTFMFEGHDTTASAISFTIFCLANHPEVQAKALEEQQELFGSNKNPSPTYADLQSMKYLEQVIKEALRLYPIVPFYARKTNEPVEFNGSIIPKGVTINVCAYAVHRNPQYFEDPEKFNPSRFEIIDGTLPYCYIPFSAGPRNCIEPNGLSRDDGKNPDGMTLVPWIKGQPLIWDDTVVDTLADSYVLKSSEVSGIVLFALWRWLRAPSDRKYYKNVSGPPTLPLIGNALYFSSTSEILDRMMKCIKDYGGIFKMEIGPIQKTIVVADYKIVECMLSSTKELTKSEGYAFALPWLGTGLLTGDGPKWKKHRRMLTPAFHFKILEQFIDVFESCGNTLLKKLEQEVGKDSFDVYPFITLCALDVICETTMGISINAQDDVTSQYVHSVKEMCRIIMERALSPIQMFDLPYFFTKNYRIQRKALRILHEKSNSVIKHKREELETKPKEMIEEEAFTIKKKKAFIDLILEATVDGRPLTQEEIRQEVDTFMFAGHDTTASAMSFAIYCLANHPDVQKLAFEEQQAIFEGNRTPTYADLQNMKYLEKVIKESLRLYPSVPIYGRKAIEDIQCGNNDCYHRPSRCNRDRCRFVDRCLCFVETTPTRADLSRLSKRSSVEEDRRLVAQLTFTRARL</sequence>
<dbReference type="GO" id="GO:0005506">
    <property type="term" value="F:iron ion binding"/>
    <property type="evidence" value="ECO:0007669"/>
    <property type="project" value="InterPro"/>
</dbReference>
<accession>A0A8J6HED8</accession>
<feature type="binding site" description="axial binding residue" evidence="14">
    <location>
        <position position="259"/>
    </location>
    <ligand>
        <name>heme</name>
        <dbReference type="ChEBI" id="CHEBI:30413"/>
    </ligand>
    <ligandPart>
        <name>Fe</name>
        <dbReference type="ChEBI" id="CHEBI:18248"/>
    </ligandPart>
</feature>
<evidence type="ECO:0000256" key="3">
    <source>
        <dbReference type="ARBA" id="ARBA00004174"/>
    </source>
</evidence>
<organism evidence="15 16">
    <name type="scientific">Tenebrio molitor</name>
    <name type="common">Yellow mealworm beetle</name>
    <dbReference type="NCBI Taxonomy" id="7067"/>
    <lineage>
        <taxon>Eukaryota</taxon>
        <taxon>Metazoa</taxon>
        <taxon>Ecdysozoa</taxon>
        <taxon>Arthropoda</taxon>
        <taxon>Hexapoda</taxon>
        <taxon>Insecta</taxon>
        <taxon>Pterygota</taxon>
        <taxon>Neoptera</taxon>
        <taxon>Endopterygota</taxon>
        <taxon>Coleoptera</taxon>
        <taxon>Polyphaga</taxon>
        <taxon>Cucujiformia</taxon>
        <taxon>Tenebrionidae</taxon>
        <taxon>Tenebrio</taxon>
    </lineage>
</organism>
<comment type="caution">
    <text evidence="15">The sequence shown here is derived from an EMBL/GenBank/DDBJ whole genome shotgun (WGS) entry which is preliminary data.</text>
</comment>
<dbReference type="PANTHER" id="PTHR24291">
    <property type="entry name" value="CYTOCHROME P450 FAMILY 4"/>
    <property type="match status" value="1"/>
</dbReference>
<dbReference type="PRINTS" id="PR00385">
    <property type="entry name" value="P450"/>
</dbReference>
<keyword evidence="9" id="KW-0492">Microsome</keyword>